<dbReference type="InterPro" id="IPR011006">
    <property type="entry name" value="CheY-like_superfamily"/>
</dbReference>
<keyword evidence="1 2" id="KW-0597">Phosphoprotein</keyword>
<dbReference type="Gene3D" id="3.40.50.2300">
    <property type="match status" value="1"/>
</dbReference>
<dbReference type="SMART" id="SM00448">
    <property type="entry name" value="REC"/>
    <property type="match status" value="1"/>
</dbReference>
<evidence type="ECO:0000256" key="1">
    <source>
        <dbReference type="ARBA" id="ARBA00022553"/>
    </source>
</evidence>
<name>A0ABR7XUS5_9SPHI</name>
<dbReference type="SUPFAM" id="SSF52172">
    <property type="entry name" value="CheY-like"/>
    <property type="match status" value="1"/>
</dbReference>
<dbReference type="Proteomes" id="UP000651112">
    <property type="component" value="Unassembled WGS sequence"/>
</dbReference>
<organism evidence="4 5">
    <name type="scientific">Sphingobacterium chuzhouense</name>
    <dbReference type="NCBI Taxonomy" id="1742264"/>
    <lineage>
        <taxon>Bacteria</taxon>
        <taxon>Pseudomonadati</taxon>
        <taxon>Bacteroidota</taxon>
        <taxon>Sphingobacteriia</taxon>
        <taxon>Sphingobacteriales</taxon>
        <taxon>Sphingobacteriaceae</taxon>
        <taxon>Sphingobacterium</taxon>
    </lineage>
</organism>
<comment type="caution">
    <text evidence="4">The sequence shown here is derived from an EMBL/GenBank/DDBJ whole genome shotgun (WGS) entry which is preliminary data.</text>
</comment>
<dbReference type="PANTHER" id="PTHR44591">
    <property type="entry name" value="STRESS RESPONSE REGULATOR PROTEIN 1"/>
    <property type="match status" value="1"/>
</dbReference>
<dbReference type="EMBL" id="JACNYL010000003">
    <property type="protein sequence ID" value="MBD1422791.1"/>
    <property type="molecule type" value="Genomic_DNA"/>
</dbReference>
<proteinExistence type="predicted"/>
<dbReference type="InterPro" id="IPR050595">
    <property type="entry name" value="Bact_response_regulator"/>
</dbReference>
<evidence type="ECO:0000256" key="2">
    <source>
        <dbReference type="PROSITE-ProRule" id="PRU00169"/>
    </source>
</evidence>
<dbReference type="RefSeq" id="WP_190314479.1">
    <property type="nucleotide sequence ID" value="NZ_JACNYL010000003.1"/>
</dbReference>
<sequence length="207" mass="23996">MNKKLKLVLVDDEPEFIDYVREIIKLIPDLRLKKATTNPIEALTYLLKKRVDILLLDIDMPLLNGFQLMNQIQHLINPCDPSVPPLFVVLCSGYTNNPEDCFKSQAADYIQKPLTLEKLIETKIAIQQKISKLSVKESHRKDKETFSEKDLVTVKEAEDMLQVSRWKITKMRDNGELTTLEKDGQIRLLRTEVEEEKVNYSVRKGKI</sequence>
<feature type="domain" description="Response regulatory" evidence="3">
    <location>
        <begin position="6"/>
        <end position="127"/>
    </location>
</feature>
<evidence type="ECO:0000313" key="4">
    <source>
        <dbReference type="EMBL" id="MBD1422791.1"/>
    </source>
</evidence>
<accession>A0ABR7XUS5</accession>
<feature type="modified residue" description="4-aspartylphosphate" evidence="2">
    <location>
        <position position="57"/>
    </location>
</feature>
<dbReference type="Pfam" id="PF00072">
    <property type="entry name" value="Response_reg"/>
    <property type="match status" value="1"/>
</dbReference>
<gene>
    <name evidence="4" type="ORF">H8B21_14540</name>
</gene>
<evidence type="ECO:0000259" key="3">
    <source>
        <dbReference type="PROSITE" id="PS50110"/>
    </source>
</evidence>
<keyword evidence="5" id="KW-1185">Reference proteome</keyword>
<protein>
    <submittedName>
        <fullName evidence="4">Response regulator</fullName>
    </submittedName>
</protein>
<reference evidence="4 5" key="1">
    <citation type="submission" date="2020-08" db="EMBL/GenBank/DDBJ databases">
        <title>Sphingobacterium sp. DN00404 isolated from aquaculture water.</title>
        <authorList>
            <person name="Zhang M."/>
        </authorList>
    </citation>
    <scope>NUCLEOTIDE SEQUENCE [LARGE SCALE GENOMIC DNA]</scope>
    <source>
        <strain evidence="4 5">KCTC 42746</strain>
    </source>
</reference>
<dbReference type="InterPro" id="IPR001789">
    <property type="entry name" value="Sig_transdc_resp-reg_receiver"/>
</dbReference>
<evidence type="ECO:0000313" key="5">
    <source>
        <dbReference type="Proteomes" id="UP000651112"/>
    </source>
</evidence>
<dbReference type="PROSITE" id="PS50110">
    <property type="entry name" value="RESPONSE_REGULATORY"/>
    <property type="match status" value="1"/>
</dbReference>
<dbReference type="PANTHER" id="PTHR44591:SF3">
    <property type="entry name" value="RESPONSE REGULATORY DOMAIN-CONTAINING PROTEIN"/>
    <property type="match status" value="1"/>
</dbReference>